<dbReference type="PANTHER" id="PTHR11040:SF44">
    <property type="entry name" value="PROTEIN ZNTC-RELATED"/>
    <property type="match status" value="1"/>
</dbReference>
<evidence type="ECO:0000256" key="2">
    <source>
        <dbReference type="ARBA" id="ARBA00022559"/>
    </source>
</evidence>
<feature type="transmembrane region" description="Helical" evidence="11">
    <location>
        <begin position="20"/>
        <end position="37"/>
    </location>
</feature>
<keyword evidence="3 11" id="KW-0812">Transmembrane</keyword>
<dbReference type="Gene3D" id="3.40.30.10">
    <property type="entry name" value="Glutaredoxin"/>
    <property type="match status" value="1"/>
</dbReference>
<feature type="domain" description="Thioredoxin" evidence="12">
    <location>
        <begin position="491"/>
        <end position="652"/>
    </location>
</feature>
<keyword evidence="5 11" id="KW-1133">Transmembrane helix</keyword>
<feature type="transmembrane region" description="Helical" evidence="11">
    <location>
        <begin position="353"/>
        <end position="377"/>
    </location>
</feature>
<evidence type="ECO:0000256" key="5">
    <source>
        <dbReference type="ARBA" id="ARBA00022989"/>
    </source>
</evidence>
<dbReference type="GO" id="GO:0051920">
    <property type="term" value="F:peroxiredoxin activity"/>
    <property type="evidence" value="ECO:0007669"/>
    <property type="project" value="InterPro"/>
</dbReference>
<accession>A0A2P6N6K2</accession>
<dbReference type="Proteomes" id="UP000241769">
    <property type="component" value="Unassembled WGS sequence"/>
</dbReference>
<keyword evidence="7 11" id="KW-0472">Membrane</keyword>
<keyword evidence="8" id="KW-0676">Redox-active center</keyword>
<keyword evidence="4" id="KW-0049">Antioxidant</keyword>
<dbReference type="PANTHER" id="PTHR11040">
    <property type="entry name" value="ZINC/IRON TRANSPORTER"/>
    <property type="match status" value="1"/>
</dbReference>
<organism evidence="13 14">
    <name type="scientific">Planoprotostelium fungivorum</name>
    <dbReference type="NCBI Taxonomy" id="1890364"/>
    <lineage>
        <taxon>Eukaryota</taxon>
        <taxon>Amoebozoa</taxon>
        <taxon>Evosea</taxon>
        <taxon>Variosea</taxon>
        <taxon>Cavosteliida</taxon>
        <taxon>Cavosteliaceae</taxon>
        <taxon>Planoprotostelium</taxon>
    </lineage>
</organism>
<dbReference type="GO" id="GO:0005886">
    <property type="term" value="C:plasma membrane"/>
    <property type="evidence" value="ECO:0007669"/>
    <property type="project" value="TreeGrafter"/>
</dbReference>
<dbReference type="FunFam" id="3.40.30.10:FF:000011">
    <property type="entry name" value="Peroxiredoxin PRX1"/>
    <property type="match status" value="1"/>
</dbReference>
<evidence type="ECO:0000313" key="14">
    <source>
        <dbReference type="Proteomes" id="UP000241769"/>
    </source>
</evidence>
<dbReference type="SUPFAM" id="SSF52833">
    <property type="entry name" value="Thioredoxin-like"/>
    <property type="match status" value="1"/>
</dbReference>
<keyword evidence="14" id="KW-1185">Reference proteome</keyword>
<evidence type="ECO:0000259" key="12">
    <source>
        <dbReference type="PROSITE" id="PS51352"/>
    </source>
</evidence>
<feature type="transmembrane region" description="Helical" evidence="11">
    <location>
        <begin position="260"/>
        <end position="278"/>
    </location>
</feature>
<dbReference type="Pfam" id="PF02535">
    <property type="entry name" value="Zip"/>
    <property type="match status" value="1"/>
</dbReference>
<evidence type="ECO:0000256" key="9">
    <source>
        <dbReference type="ARBA" id="ARBA00025719"/>
    </source>
</evidence>
<dbReference type="InterPro" id="IPR013766">
    <property type="entry name" value="Thioredoxin_domain"/>
</dbReference>
<evidence type="ECO:0000256" key="3">
    <source>
        <dbReference type="ARBA" id="ARBA00022692"/>
    </source>
</evidence>
<dbReference type="FunCoup" id="A0A2P6N6K2">
    <property type="interactions" value="11"/>
</dbReference>
<evidence type="ECO:0000313" key="13">
    <source>
        <dbReference type="EMBL" id="PRP79584.1"/>
    </source>
</evidence>
<dbReference type="InterPro" id="IPR003689">
    <property type="entry name" value="ZIP"/>
</dbReference>
<dbReference type="InParanoid" id="A0A2P6N6K2"/>
<dbReference type="Gene3D" id="3.30.1020.10">
    <property type="entry name" value="Antioxidant, Horf6, Chain A, domain2"/>
    <property type="match status" value="1"/>
</dbReference>
<dbReference type="OrthoDB" id="448280at2759"/>
<evidence type="ECO:0000256" key="8">
    <source>
        <dbReference type="ARBA" id="ARBA00023284"/>
    </source>
</evidence>
<evidence type="ECO:0000256" key="7">
    <source>
        <dbReference type="ARBA" id="ARBA00023136"/>
    </source>
</evidence>
<dbReference type="CDD" id="cd03016">
    <property type="entry name" value="PRX_1cys"/>
    <property type="match status" value="1"/>
</dbReference>
<gene>
    <name evidence="13" type="ORF">PROFUN_12845</name>
</gene>
<dbReference type="Pfam" id="PF10417">
    <property type="entry name" value="1-cysPrx_C"/>
    <property type="match status" value="1"/>
</dbReference>
<feature type="region of interest" description="Disordered" evidence="10">
    <location>
        <begin position="143"/>
        <end position="165"/>
    </location>
</feature>
<dbReference type="InterPro" id="IPR045020">
    <property type="entry name" value="PRX_1cys"/>
</dbReference>
<dbReference type="InterPro" id="IPR019479">
    <property type="entry name" value="Peroxiredoxin_C"/>
</dbReference>
<dbReference type="Pfam" id="PF00578">
    <property type="entry name" value="AhpC-TSA"/>
    <property type="match status" value="1"/>
</dbReference>
<dbReference type="STRING" id="1890364.A0A2P6N6K2"/>
<keyword evidence="2" id="KW-0575">Peroxidase</keyword>
<reference evidence="13 14" key="1">
    <citation type="journal article" date="2018" name="Genome Biol. Evol.">
        <title>Multiple Roots of Fruiting Body Formation in Amoebozoa.</title>
        <authorList>
            <person name="Hillmann F."/>
            <person name="Forbes G."/>
            <person name="Novohradska S."/>
            <person name="Ferling I."/>
            <person name="Riege K."/>
            <person name="Groth M."/>
            <person name="Westermann M."/>
            <person name="Marz M."/>
            <person name="Spaller T."/>
            <person name="Winckler T."/>
            <person name="Schaap P."/>
            <person name="Glockner G."/>
        </authorList>
    </citation>
    <scope>NUCLEOTIDE SEQUENCE [LARGE SCALE GENOMIC DNA]</scope>
    <source>
        <strain evidence="13 14">Jena</strain>
    </source>
</reference>
<comment type="caution">
    <text evidence="13">The sequence shown here is derived from an EMBL/GenBank/DDBJ whole genome shotgun (WGS) entry which is preliminary data.</text>
</comment>
<sequence>MDQGTEWLTSKEAIAKEATAGILLFTSFIVAAVPRLISWKINPLIFSSLNCLAAGVVLGTAFIHMIPTATSSFHTYFENRDEGDVVKDYPWSLLISGLSLMALLSLDKLFTGAHSHDCEEPDERVKEVNHTVVVTTPIMAAEEKSHHTPKVGKSIHSAPSSLPNESTRLLGDITADKNHSECHEKNCEDPAVIVPKECNGTFTDHHHKLKHTHRDGHIHEHSHEIEHYHYEDIMGGEHQEHTIETSVDYFKHQKKEDKRAKLAQAYIFLCAISLHSLFEGMGLGAESQISAVFGMLLAVFSHKWLEAFALGCSLHYAGLSTRNLLVVLCLYSITTPIGILAGMIVGSATGQEYSLAAGILVSLASGSFLYISLIELIPSELKKPGGLKTKLLVTWLGWMFMAAMALNRNNVINNIMQAATRLPRFLSQRSIVRSNKVERGIAVHQTSSHSTNISPIARSFHSVTSHVSTTRLVRPHAVVGVRHSSTSQGFLRIGDTAPDFNVESSVGEFNLYKYLGNSWGVFFSHPADFTPVCTTELGMAARLLPEFEKRNTKVFALSVDPIDKHHRWIDDINETQNTKVTYPIVADADRKVATTYGMLDPTNLSKATGMPVTVRSVFIIDPKKTIRLILTYPASCGRNFHEVLRTLDSLQTTDRHSVATPVDWKKGDDLIVLASLSNDQAKEAFGEFKEVKPYLRYIKDSQLKQ</sequence>
<evidence type="ECO:0000256" key="10">
    <source>
        <dbReference type="SAM" id="MobiDB-lite"/>
    </source>
</evidence>
<comment type="similarity">
    <text evidence="9">Belongs to the peroxiredoxin family. Prx6 subfamily.</text>
</comment>
<dbReference type="AlphaFoldDB" id="A0A2P6N6K2"/>
<dbReference type="InterPro" id="IPR036249">
    <property type="entry name" value="Thioredoxin-like_sf"/>
</dbReference>
<evidence type="ECO:0000256" key="1">
    <source>
        <dbReference type="ARBA" id="ARBA00004141"/>
    </source>
</evidence>
<feature type="transmembrane region" description="Helical" evidence="11">
    <location>
        <begin position="89"/>
        <end position="106"/>
    </location>
</feature>
<evidence type="ECO:0000256" key="11">
    <source>
        <dbReference type="SAM" id="Phobius"/>
    </source>
</evidence>
<evidence type="ECO:0000256" key="4">
    <source>
        <dbReference type="ARBA" id="ARBA00022862"/>
    </source>
</evidence>
<dbReference type="PROSITE" id="PS51352">
    <property type="entry name" value="THIOREDOXIN_2"/>
    <property type="match status" value="1"/>
</dbReference>
<dbReference type="GO" id="GO:0005385">
    <property type="term" value="F:zinc ion transmembrane transporter activity"/>
    <property type="evidence" value="ECO:0007669"/>
    <property type="project" value="TreeGrafter"/>
</dbReference>
<evidence type="ECO:0000256" key="6">
    <source>
        <dbReference type="ARBA" id="ARBA00023002"/>
    </source>
</evidence>
<dbReference type="InterPro" id="IPR000866">
    <property type="entry name" value="AhpC/TSA"/>
</dbReference>
<keyword evidence="6" id="KW-0560">Oxidoreductase</keyword>
<feature type="transmembrane region" description="Helical" evidence="11">
    <location>
        <begin position="290"/>
        <end position="312"/>
    </location>
</feature>
<proteinExistence type="inferred from homology"/>
<feature type="transmembrane region" description="Helical" evidence="11">
    <location>
        <begin position="324"/>
        <end position="347"/>
    </location>
</feature>
<feature type="transmembrane region" description="Helical" evidence="11">
    <location>
        <begin position="49"/>
        <end position="69"/>
    </location>
</feature>
<dbReference type="FunFam" id="3.30.1020.10:FF:000001">
    <property type="entry name" value="1-Cys peroxiredoxin"/>
    <property type="match status" value="1"/>
</dbReference>
<protein>
    <submittedName>
        <fullName evidence="13">Anti-oxidant AhpCTSA family protein</fullName>
    </submittedName>
</protein>
<name>A0A2P6N6K2_9EUKA</name>
<comment type="subcellular location">
    <subcellularLocation>
        <location evidence="1">Membrane</location>
        <topology evidence="1">Multi-pass membrane protein</topology>
    </subcellularLocation>
</comment>
<dbReference type="EMBL" id="MDYQ01000179">
    <property type="protein sequence ID" value="PRP79584.1"/>
    <property type="molecule type" value="Genomic_DNA"/>
</dbReference>
<feature type="transmembrane region" description="Helical" evidence="11">
    <location>
        <begin position="389"/>
        <end position="406"/>
    </location>
</feature>